<dbReference type="EMBL" id="LT599583">
    <property type="protein sequence ID" value="SBW79881.1"/>
    <property type="molecule type" value="Genomic_DNA"/>
</dbReference>
<sequence length="77" mass="8643">MSRANVIAVGMIDARFDCIRNGDTSSQLFAETSMAMEMAYALGAIDDGEFSHYKDRFNRLYQIQAEAFIADIRRSAP</sequence>
<evidence type="ECO:0000313" key="2">
    <source>
        <dbReference type="Proteomes" id="UP000245431"/>
    </source>
</evidence>
<gene>
    <name evidence="1" type="ORF">PVE_R1G1995</name>
</gene>
<proteinExistence type="predicted"/>
<protein>
    <submittedName>
        <fullName evidence="1">Uncharacterized protein</fullName>
    </submittedName>
</protein>
<reference evidence="2" key="1">
    <citation type="submission" date="2016-07" db="EMBL/GenBank/DDBJ databases">
        <authorList>
            <person name="Florea S."/>
            <person name="Webb J.S."/>
            <person name="Jaromczyk J."/>
            <person name="Schardl C.L."/>
        </authorList>
    </citation>
    <scope>NUCLEOTIDE SEQUENCE [LARGE SCALE GENOMIC DNA]</scope>
    <source>
        <strain evidence="2">1YdBTEX2</strain>
    </source>
</reference>
<organism evidence="1 2">
    <name type="scientific">Pseudomonas veronii 1YdBTEX2</name>
    <dbReference type="NCBI Taxonomy" id="1295141"/>
    <lineage>
        <taxon>Bacteria</taxon>
        <taxon>Pseudomonadati</taxon>
        <taxon>Pseudomonadota</taxon>
        <taxon>Gammaproteobacteria</taxon>
        <taxon>Pseudomonadales</taxon>
        <taxon>Pseudomonadaceae</taxon>
        <taxon>Pseudomonas</taxon>
    </lineage>
</organism>
<accession>A0A1D3JVA5</accession>
<dbReference type="Proteomes" id="UP000245431">
    <property type="component" value="Chromosome PVE_r1"/>
</dbReference>
<name>A0A1D3JVA5_PSEVE</name>
<dbReference type="AlphaFoldDB" id="A0A1D3JVA5"/>
<dbReference type="RefSeq" id="WP_017847642.1">
    <property type="nucleotide sequence ID" value="NZ_AOUH01000022.1"/>
</dbReference>
<evidence type="ECO:0000313" key="1">
    <source>
        <dbReference type="EMBL" id="SBW79881.1"/>
    </source>
</evidence>